<dbReference type="SUPFAM" id="SSF89550">
    <property type="entry name" value="PHP domain-like"/>
    <property type="match status" value="1"/>
</dbReference>
<dbReference type="PANTHER" id="PTHR42924:SF3">
    <property type="entry name" value="POLYMERASE_HISTIDINOL PHOSPHATASE N-TERMINAL DOMAIN-CONTAINING PROTEIN"/>
    <property type="match status" value="1"/>
</dbReference>
<dbReference type="InterPro" id="IPR052018">
    <property type="entry name" value="PHP_domain"/>
</dbReference>
<dbReference type="InParanoid" id="D1C1M5"/>
<dbReference type="Gene3D" id="1.10.150.650">
    <property type="match status" value="1"/>
</dbReference>
<reference evidence="4" key="1">
    <citation type="submission" date="2009-11" db="EMBL/GenBank/DDBJ databases">
        <title>The complete chromosome 1 of Sphaerobacter thermophilus DSM 20745.</title>
        <authorList>
            <person name="Lucas S."/>
            <person name="Copeland A."/>
            <person name="Lapidus A."/>
            <person name="Glavina del Rio T."/>
            <person name="Dalin E."/>
            <person name="Tice H."/>
            <person name="Bruce D."/>
            <person name="Goodwin L."/>
            <person name="Pitluck S."/>
            <person name="Kyrpides N."/>
            <person name="Mavromatis K."/>
            <person name="Ivanova N."/>
            <person name="Mikhailova N."/>
            <person name="LaButti K.M."/>
            <person name="Clum A."/>
            <person name="Sun H.I."/>
            <person name="Brettin T."/>
            <person name="Detter J.C."/>
            <person name="Han C."/>
            <person name="Larimer F."/>
            <person name="Land M."/>
            <person name="Hauser L."/>
            <person name="Markowitz V."/>
            <person name="Cheng J.F."/>
            <person name="Hugenholtz P."/>
            <person name="Woyke T."/>
            <person name="Wu D."/>
            <person name="Steenblock K."/>
            <person name="Schneider S."/>
            <person name="Pukall R."/>
            <person name="Goeker M."/>
            <person name="Klenk H.P."/>
            <person name="Eisen J.A."/>
        </authorList>
    </citation>
    <scope>NUCLEOTIDE SEQUENCE [LARGE SCALE GENOMIC DNA]</scope>
    <source>
        <strain evidence="4">ATCC 49802 / DSM 20745 / S 6022</strain>
    </source>
</reference>
<dbReference type="PANTHER" id="PTHR42924">
    <property type="entry name" value="EXONUCLEASE"/>
    <property type="match status" value="1"/>
</dbReference>
<sequence>MAATGESLSTVDLHTHTTASDGVISPAELVELASQRGLRVLAVTDHDSTDGIDEAIAAGQRLGVTVIPGIELGTETEHGEVHLLGYFIDHRDPALQARLTEFREGRERRVARIVERLGELGMPIDLAEVQRLAAGGSIGRAHVARVMVAARYVDSVDDAFARFLAFGRPAYVPRPRLTPREAVALVHRAGGAAVLAHPYTVADLDETLADLVDAGLDGLEVYYAIYSDEQRDALRDLADHYGLIPTGGSDYHGPGQQEGRELGTAPVPMETVERLRQAARRAR</sequence>
<dbReference type="InterPro" id="IPR003141">
    <property type="entry name" value="Pol/His_phosphatase_N"/>
</dbReference>
<dbReference type="Gene3D" id="3.20.20.140">
    <property type="entry name" value="Metal-dependent hydrolases"/>
    <property type="match status" value="1"/>
</dbReference>
<dbReference type="eggNOG" id="COG0613">
    <property type="taxonomic scope" value="Bacteria"/>
</dbReference>
<keyword evidence="4" id="KW-1185">Reference proteome</keyword>
<organism evidence="3 4">
    <name type="scientific">Sphaerobacter thermophilus (strain ATCC 49802 / DSM 20745 / KCCM 41009 / NCIMB 13125 / S 6022)</name>
    <dbReference type="NCBI Taxonomy" id="479434"/>
    <lineage>
        <taxon>Bacteria</taxon>
        <taxon>Pseudomonadati</taxon>
        <taxon>Thermomicrobiota</taxon>
        <taxon>Thermomicrobia</taxon>
        <taxon>Sphaerobacterales</taxon>
        <taxon>Sphaerobacterineae</taxon>
        <taxon>Sphaerobacteraceae</taxon>
        <taxon>Sphaerobacter</taxon>
    </lineage>
</organism>
<dbReference type="InterPro" id="IPR004013">
    <property type="entry name" value="PHP_dom"/>
</dbReference>
<evidence type="ECO:0000259" key="2">
    <source>
        <dbReference type="SMART" id="SM00481"/>
    </source>
</evidence>
<dbReference type="HOGENOM" id="CLU_067347_1_0_0"/>
<dbReference type="SMART" id="SM00481">
    <property type="entry name" value="POLIIIAc"/>
    <property type="match status" value="1"/>
</dbReference>
<evidence type="ECO:0000256" key="1">
    <source>
        <dbReference type="SAM" id="MobiDB-lite"/>
    </source>
</evidence>
<name>D1C1M5_SPHTD</name>
<dbReference type="GO" id="GO:0004534">
    <property type="term" value="F:5'-3' RNA exonuclease activity"/>
    <property type="evidence" value="ECO:0007669"/>
    <property type="project" value="TreeGrafter"/>
</dbReference>
<feature type="region of interest" description="Disordered" evidence="1">
    <location>
        <begin position="245"/>
        <end position="283"/>
    </location>
</feature>
<evidence type="ECO:0000313" key="3">
    <source>
        <dbReference type="EMBL" id="ACZ38142.1"/>
    </source>
</evidence>
<dbReference type="CDD" id="cd07438">
    <property type="entry name" value="PHP_HisPPase_AMP"/>
    <property type="match status" value="1"/>
</dbReference>
<gene>
    <name evidence="3" type="ordered locus">Sthe_0705</name>
</gene>
<accession>D1C1M5</accession>
<reference evidence="3 4" key="2">
    <citation type="journal article" date="2010" name="Stand. Genomic Sci.">
        <title>Complete genome sequence of Desulfohalobium retbaense type strain (HR(100)).</title>
        <authorList>
            <person name="Spring S."/>
            <person name="Nolan M."/>
            <person name="Lapidus A."/>
            <person name="Glavina Del Rio T."/>
            <person name="Copeland A."/>
            <person name="Tice H."/>
            <person name="Cheng J.F."/>
            <person name="Lucas S."/>
            <person name="Land M."/>
            <person name="Chen F."/>
            <person name="Bruce D."/>
            <person name="Goodwin L."/>
            <person name="Pitluck S."/>
            <person name="Ivanova N."/>
            <person name="Mavromatis K."/>
            <person name="Mikhailova N."/>
            <person name="Pati A."/>
            <person name="Chen A."/>
            <person name="Palaniappan K."/>
            <person name="Hauser L."/>
            <person name="Chang Y.J."/>
            <person name="Jeffries C.D."/>
            <person name="Munk C."/>
            <person name="Kiss H."/>
            <person name="Chain P."/>
            <person name="Han C."/>
            <person name="Brettin T."/>
            <person name="Detter J.C."/>
            <person name="Schuler E."/>
            <person name="Goker M."/>
            <person name="Rohde M."/>
            <person name="Bristow J."/>
            <person name="Eisen J.A."/>
            <person name="Markowitz V."/>
            <person name="Hugenholtz P."/>
            <person name="Kyrpides N.C."/>
            <person name="Klenk H.P."/>
        </authorList>
    </citation>
    <scope>NUCLEOTIDE SEQUENCE [LARGE SCALE GENOMIC DNA]</scope>
    <source>
        <strain evidence="4">ATCC 49802 / DSM 20745 / S 6022</strain>
    </source>
</reference>
<dbReference type="EMBL" id="CP001823">
    <property type="protein sequence ID" value="ACZ38142.1"/>
    <property type="molecule type" value="Genomic_DNA"/>
</dbReference>
<evidence type="ECO:0000313" key="4">
    <source>
        <dbReference type="Proteomes" id="UP000002027"/>
    </source>
</evidence>
<proteinExistence type="predicted"/>
<dbReference type="InterPro" id="IPR016195">
    <property type="entry name" value="Pol/histidinol_Pase-like"/>
</dbReference>
<dbReference type="Proteomes" id="UP000002027">
    <property type="component" value="Chromosome 1"/>
</dbReference>
<dbReference type="RefSeq" id="WP_012871189.1">
    <property type="nucleotide sequence ID" value="NC_013523.1"/>
</dbReference>
<feature type="domain" description="Polymerase/histidinol phosphatase N-terminal" evidence="2">
    <location>
        <begin position="11"/>
        <end position="76"/>
    </location>
</feature>
<dbReference type="AlphaFoldDB" id="D1C1M5"/>
<protein>
    <submittedName>
        <fullName evidence="3">PHP domain protein</fullName>
    </submittedName>
</protein>
<dbReference type="Pfam" id="PF02811">
    <property type="entry name" value="PHP"/>
    <property type="match status" value="1"/>
</dbReference>
<dbReference type="STRING" id="479434.Sthe_0705"/>
<dbReference type="KEGG" id="sti:Sthe_0705"/>
<dbReference type="GO" id="GO:0035312">
    <property type="term" value="F:5'-3' DNA exonuclease activity"/>
    <property type="evidence" value="ECO:0007669"/>
    <property type="project" value="TreeGrafter"/>
</dbReference>